<gene>
    <name evidence="2" type="ORF">H072_8966</name>
</gene>
<comment type="caution">
    <text evidence="2">The sequence shown here is derived from an EMBL/GenBank/DDBJ whole genome shotgun (WGS) entry which is preliminary data.</text>
</comment>
<organism evidence="2 3">
    <name type="scientific">Dactylellina haptotyla (strain CBS 200.50)</name>
    <name type="common">Nematode-trapping fungus</name>
    <name type="synonym">Monacrosporium haptotylum</name>
    <dbReference type="NCBI Taxonomy" id="1284197"/>
    <lineage>
        <taxon>Eukaryota</taxon>
        <taxon>Fungi</taxon>
        <taxon>Dikarya</taxon>
        <taxon>Ascomycota</taxon>
        <taxon>Pezizomycotina</taxon>
        <taxon>Orbiliomycetes</taxon>
        <taxon>Orbiliales</taxon>
        <taxon>Orbiliaceae</taxon>
        <taxon>Dactylellina</taxon>
    </lineage>
</organism>
<dbReference type="EMBL" id="AQGS01000660">
    <property type="protein sequence ID" value="EPS37352.1"/>
    <property type="molecule type" value="Genomic_DNA"/>
</dbReference>
<reference evidence="2 3" key="1">
    <citation type="journal article" date="2013" name="PLoS Genet.">
        <title>Genomic mechanisms accounting for the adaptation to parasitism in nematode-trapping fungi.</title>
        <authorList>
            <person name="Meerupati T."/>
            <person name="Andersson K.M."/>
            <person name="Friman E."/>
            <person name="Kumar D."/>
            <person name="Tunlid A."/>
            <person name="Ahren D."/>
        </authorList>
    </citation>
    <scope>NUCLEOTIDE SEQUENCE [LARGE SCALE GENOMIC DNA]</scope>
    <source>
        <strain evidence="2 3">CBS 200.50</strain>
    </source>
</reference>
<name>S8BQ69_DACHA</name>
<proteinExistence type="predicted"/>
<keyword evidence="3" id="KW-1185">Reference proteome</keyword>
<protein>
    <submittedName>
        <fullName evidence="2">Uncharacterized protein</fullName>
    </submittedName>
</protein>
<dbReference type="AlphaFoldDB" id="S8BQ69"/>
<feature type="region of interest" description="Disordered" evidence="1">
    <location>
        <begin position="1"/>
        <end position="51"/>
    </location>
</feature>
<sequence>MAILPSWFSKDPKAGSPADIADAQKLPPPPPPVNPNPPVDPNPPAPPMPAAPVVLTEKQKYLKDMQYKVAVAGVILGPALIFMPPRKIDVYTVGLIFMTAFLTDHIMQEHGHRGLLYAISPQPSAEYVEKMRKSHARYEGMMPSEAIWAQLKDVWNQRYEDEVEEEKSEEKPESMLDRIRREEAEKPQSEVLKMLAEQEKKRKS</sequence>
<feature type="compositionally biased region" description="Basic and acidic residues" evidence="1">
    <location>
        <begin position="168"/>
        <end position="188"/>
    </location>
</feature>
<dbReference type="OMA" id="SEAIWAQ"/>
<dbReference type="OrthoDB" id="5411041at2759"/>
<evidence type="ECO:0000256" key="1">
    <source>
        <dbReference type="SAM" id="MobiDB-lite"/>
    </source>
</evidence>
<feature type="compositionally biased region" description="Pro residues" evidence="1">
    <location>
        <begin position="26"/>
        <end position="50"/>
    </location>
</feature>
<reference evidence="3" key="2">
    <citation type="submission" date="2013-04" db="EMBL/GenBank/DDBJ databases">
        <title>Genomic mechanisms accounting for the adaptation to parasitism in nematode-trapping fungi.</title>
        <authorList>
            <person name="Ahren D.G."/>
        </authorList>
    </citation>
    <scope>NUCLEOTIDE SEQUENCE [LARGE SCALE GENOMIC DNA]</scope>
    <source>
        <strain evidence="3">CBS 200.50</strain>
    </source>
</reference>
<evidence type="ECO:0000313" key="3">
    <source>
        <dbReference type="Proteomes" id="UP000015100"/>
    </source>
</evidence>
<feature type="region of interest" description="Disordered" evidence="1">
    <location>
        <begin position="160"/>
        <end position="204"/>
    </location>
</feature>
<evidence type="ECO:0000313" key="2">
    <source>
        <dbReference type="EMBL" id="EPS37352.1"/>
    </source>
</evidence>
<dbReference type="HOGENOM" id="CLU_1343200_0_0_1"/>
<dbReference type="Proteomes" id="UP000015100">
    <property type="component" value="Unassembled WGS sequence"/>
</dbReference>
<accession>S8BQ69</accession>